<feature type="signal peptide" evidence="1">
    <location>
        <begin position="1"/>
        <end position="20"/>
    </location>
</feature>
<dbReference type="RefSeq" id="WP_271435935.1">
    <property type="nucleotide sequence ID" value="NZ_CP073355.1"/>
</dbReference>
<dbReference type="PROSITE" id="PS51257">
    <property type="entry name" value="PROKAR_LIPOPROTEIN"/>
    <property type="match status" value="1"/>
</dbReference>
<evidence type="ECO:0008006" key="4">
    <source>
        <dbReference type="Google" id="ProtNLM"/>
    </source>
</evidence>
<evidence type="ECO:0000313" key="3">
    <source>
        <dbReference type="Proteomes" id="UP001056539"/>
    </source>
</evidence>
<keyword evidence="3" id="KW-1185">Reference proteome</keyword>
<reference evidence="2" key="1">
    <citation type="submission" date="2021-04" db="EMBL/GenBank/DDBJ databases">
        <authorList>
            <person name="Postec A."/>
        </authorList>
    </citation>
    <scope>NUCLEOTIDE SEQUENCE</scope>
    <source>
        <strain evidence="2">F1F22</strain>
    </source>
</reference>
<dbReference type="Proteomes" id="UP001056539">
    <property type="component" value="Chromosome"/>
</dbReference>
<proteinExistence type="predicted"/>
<gene>
    <name evidence="2" type="ORF">KDW03_03100</name>
</gene>
<dbReference type="EMBL" id="CP073355">
    <property type="protein sequence ID" value="URA10807.1"/>
    <property type="molecule type" value="Genomic_DNA"/>
</dbReference>
<keyword evidence="1" id="KW-0732">Signal</keyword>
<accession>A0AAX3BEP3</accession>
<sequence length="165" mass="16889">MKRFLGLVLVLSVLAMFGCAQIDLSKVKDAPLFDATKVTVMWTADVPTSAPVNAGDHIIAVGEFGGASGGSGSFWGAPFKVVGTYGTAGSVTCTTLDSATLDDWSDTAKLDGKFVVGTNADPNSGFTAEINDGGNNFSILVVGVSSLVQGVEQSTANDGVTYIVE</sequence>
<evidence type="ECO:0000256" key="1">
    <source>
        <dbReference type="SAM" id="SignalP"/>
    </source>
</evidence>
<protein>
    <recommendedName>
        <fullName evidence="4">Lipoprotein</fullName>
    </recommendedName>
</protein>
<feature type="chain" id="PRO_5043892469" description="Lipoprotein" evidence="1">
    <location>
        <begin position="21"/>
        <end position="165"/>
    </location>
</feature>
<evidence type="ECO:0000313" key="2">
    <source>
        <dbReference type="EMBL" id="URA10807.1"/>
    </source>
</evidence>
<organism evidence="2 3">
    <name type="scientific">Thermospira aquatica</name>
    <dbReference type="NCBI Taxonomy" id="2828656"/>
    <lineage>
        <taxon>Bacteria</taxon>
        <taxon>Pseudomonadati</taxon>
        <taxon>Spirochaetota</taxon>
        <taxon>Spirochaetia</taxon>
        <taxon>Brevinematales</taxon>
        <taxon>Thermospiraceae</taxon>
        <taxon>Thermospira</taxon>
    </lineage>
</organism>
<reference evidence="2" key="2">
    <citation type="submission" date="2022-06" db="EMBL/GenBank/DDBJ databases">
        <title>Thermospira aquatica gen. nov., sp. nov.</title>
        <authorList>
            <person name="Ben Ali Gam Z."/>
            <person name="Labat M."/>
        </authorList>
    </citation>
    <scope>NUCLEOTIDE SEQUENCE</scope>
    <source>
        <strain evidence="2">F1F22</strain>
    </source>
</reference>
<dbReference type="KEGG" id="taqu:KDW03_03100"/>
<name>A0AAX3BEP3_9SPIR</name>
<dbReference type="AlphaFoldDB" id="A0AAX3BEP3"/>